<comment type="similarity">
    <text evidence="1">Belongs to the UDP-glycosyltransferase family.</text>
</comment>
<dbReference type="PANTHER" id="PTHR11926">
    <property type="entry name" value="GLUCOSYL/GLUCURONOSYL TRANSFERASES"/>
    <property type="match status" value="1"/>
</dbReference>
<dbReference type="GO" id="GO:0080043">
    <property type="term" value="F:quercetin 3-O-glucosyltransferase activity"/>
    <property type="evidence" value="ECO:0007669"/>
    <property type="project" value="TreeGrafter"/>
</dbReference>
<sequence>MKYAHVLLIPYPAQGHVTPLMDAARCLTRNGLKVTFVNTEFTHKRVMSACSEIDGLSDIMQIVSIPDGIESCDDRSDLGKLTKAVFEHMPTKLEELINDINKNNEEKIACIIADYGMGWVSRVAQKIGIRLAMFSPTSAAILALTMSIQKLINEEVINYNGVPLKDEIIQLSTTMPFMDPTKFNWSSWESGQLGTSTGGPKPSVGGLFHESLCWNSTMEGVSNGVPFLCWPYFAEQFFNKTYICDIWKIGVGLDKDDAGIVTREEIKIKVEELLSNNLIKENALSVQETVMNSLQVGNSSNKNLNNFIDWIKIGNHHVGDDETCDY</sequence>
<evidence type="ECO:0000256" key="1">
    <source>
        <dbReference type="ARBA" id="ARBA00009995"/>
    </source>
</evidence>
<comment type="caution">
    <text evidence="3">The sequence shown here is derived from an EMBL/GenBank/DDBJ whole genome shotgun (WGS) entry which is preliminary data.</text>
</comment>
<dbReference type="InterPro" id="IPR002213">
    <property type="entry name" value="UDP_glucos_trans"/>
</dbReference>
<dbReference type="PANTHER" id="PTHR11926:SF1412">
    <property type="entry name" value="UDP-GLYCOSYLTRANSFERASE 83A1-LIKE"/>
    <property type="match status" value="1"/>
</dbReference>
<dbReference type="FunFam" id="3.40.50.2000:FF:000108">
    <property type="entry name" value="UDP-glycosyltransferase 83A1"/>
    <property type="match status" value="1"/>
</dbReference>
<dbReference type="Gene3D" id="3.40.50.2000">
    <property type="entry name" value="Glycogen Phosphorylase B"/>
    <property type="match status" value="3"/>
</dbReference>
<organism evidence="3 4">
    <name type="scientific">Mikania micrantha</name>
    <name type="common">bitter vine</name>
    <dbReference type="NCBI Taxonomy" id="192012"/>
    <lineage>
        <taxon>Eukaryota</taxon>
        <taxon>Viridiplantae</taxon>
        <taxon>Streptophyta</taxon>
        <taxon>Embryophyta</taxon>
        <taxon>Tracheophyta</taxon>
        <taxon>Spermatophyta</taxon>
        <taxon>Magnoliopsida</taxon>
        <taxon>eudicotyledons</taxon>
        <taxon>Gunneridae</taxon>
        <taxon>Pentapetalae</taxon>
        <taxon>asterids</taxon>
        <taxon>campanulids</taxon>
        <taxon>Asterales</taxon>
        <taxon>Asteraceae</taxon>
        <taxon>Asteroideae</taxon>
        <taxon>Heliantheae alliance</taxon>
        <taxon>Eupatorieae</taxon>
        <taxon>Mikania</taxon>
    </lineage>
</organism>
<dbReference type="CDD" id="cd03784">
    <property type="entry name" value="GT1_Gtf-like"/>
    <property type="match status" value="1"/>
</dbReference>
<evidence type="ECO:0000313" key="3">
    <source>
        <dbReference type="EMBL" id="KAD6795971.1"/>
    </source>
</evidence>
<dbReference type="SUPFAM" id="SSF53756">
    <property type="entry name" value="UDP-Glycosyltransferase/glycogen phosphorylase"/>
    <property type="match status" value="2"/>
</dbReference>
<accession>A0A5N6PQN5</accession>
<dbReference type="OrthoDB" id="5835829at2759"/>
<name>A0A5N6PQN5_9ASTR</name>
<protein>
    <submittedName>
        <fullName evidence="3">Uncharacterized protein</fullName>
    </submittedName>
</protein>
<keyword evidence="4" id="KW-1185">Reference proteome</keyword>
<evidence type="ECO:0000313" key="4">
    <source>
        <dbReference type="Proteomes" id="UP000326396"/>
    </source>
</evidence>
<dbReference type="EMBL" id="SZYD01000003">
    <property type="protein sequence ID" value="KAD6795971.1"/>
    <property type="molecule type" value="Genomic_DNA"/>
</dbReference>
<keyword evidence="2" id="KW-0808">Transferase</keyword>
<dbReference type="Proteomes" id="UP000326396">
    <property type="component" value="Linkage Group LG11"/>
</dbReference>
<gene>
    <name evidence="3" type="ORF">E3N88_06867</name>
</gene>
<dbReference type="Pfam" id="PF00201">
    <property type="entry name" value="UDPGT"/>
    <property type="match status" value="1"/>
</dbReference>
<proteinExistence type="inferred from homology"/>
<dbReference type="GO" id="GO:0080044">
    <property type="term" value="F:quercetin 7-O-glucosyltransferase activity"/>
    <property type="evidence" value="ECO:0007669"/>
    <property type="project" value="TreeGrafter"/>
</dbReference>
<dbReference type="AlphaFoldDB" id="A0A5N6PQN5"/>
<reference evidence="3 4" key="1">
    <citation type="submission" date="2019-05" db="EMBL/GenBank/DDBJ databases">
        <title>Mikania micrantha, genome provides insights into the molecular mechanism of rapid growth.</title>
        <authorList>
            <person name="Liu B."/>
        </authorList>
    </citation>
    <scope>NUCLEOTIDE SEQUENCE [LARGE SCALE GENOMIC DNA]</scope>
    <source>
        <strain evidence="3">NLD-2019</strain>
        <tissue evidence="3">Leaf</tissue>
    </source>
</reference>
<evidence type="ECO:0000256" key="2">
    <source>
        <dbReference type="ARBA" id="ARBA00022679"/>
    </source>
</evidence>